<keyword evidence="2" id="KW-0695">RNA-directed DNA polymerase</keyword>
<evidence type="ECO:0000313" key="3">
    <source>
        <dbReference type="Proteomes" id="UP000499080"/>
    </source>
</evidence>
<gene>
    <name evidence="2" type="primary">jockeypol_211</name>
    <name evidence="2" type="ORF">AVEN_31506_1</name>
</gene>
<evidence type="ECO:0000313" key="2">
    <source>
        <dbReference type="EMBL" id="GBO29347.1"/>
    </source>
</evidence>
<protein>
    <submittedName>
        <fullName evidence="2">RNA-directed DNA polymerase from mobile element jockey</fullName>
    </submittedName>
</protein>
<dbReference type="Pfam" id="PF00078">
    <property type="entry name" value="RVT_1"/>
    <property type="match status" value="1"/>
</dbReference>
<organism evidence="2 3">
    <name type="scientific">Araneus ventricosus</name>
    <name type="common">Orbweaver spider</name>
    <name type="synonym">Epeira ventricosa</name>
    <dbReference type="NCBI Taxonomy" id="182803"/>
    <lineage>
        <taxon>Eukaryota</taxon>
        <taxon>Metazoa</taxon>
        <taxon>Ecdysozoa</taxon>
        <taxon>Arthropoda</taxon>
        <taxon>Chelicerata</taxon>
        <taxon>Arachnida</taxon>
        <taxon>Araneae</taxon>
        <taxon>Araneomorphae</taxon>
        <taxon>Entelegynae</taxon>
        <taxon>Araneoidea</taxon>
        <taxon>Araneidae</taxon>
        <taxon>Araneus</taxon>
    </lineage>
</organism>
<dbReference type="AlphaFoldDB" id="A0A4Y2W004"/>
<dbReference type="PANTHER" id="PTHR36688">
    <property type="entry name" value="ENDO/EXONUCLEASE/PHOSPHATASE DOMAIN-CONTAINING PROTEIN"/>
    <property type="match status" value="1"/>
</dbReference>
<dbReference type="EMBL" id="BGPR01052510">
    <property type="protein sequence ID" value="GBO29347.1"/>
    <property type="molecule type" value="Genomic_DNA"/>
</dbReference>
<dbReference type="PROSITE" id="PS50878">
    <property type="entry name" value="RT_POL"/>
    <property type="match status" value="1"/>
</dbReference>
<reference evidence="2 3" key="1">
    <citation type="journal article" date="2019" name="Sci. Rep.">
        <title>Orb-weaving spider Araneus ventricosus genome elucidates the spidroin gene catalogue.</title>
        <authorList>
            <person name="Kono N."/>
            <person name="Nakamura H."/>
            <person name="Ohtoshi R."/>
            <person name="Moran D.A.P."/>
            <person name="Shinohara A."/>
            <person name="Yoshida Y."/>
            <person name="Fujiwara M."/>
            <person name="Mori M."/>
            <person name="Tomita M."/>
            <person name="Arakawa K."/>
        </authorList>
    </citation>
    <scope>NUCLEOTIDE SEQUENCE [LARGE SCALE GENOMIC DNA]</scope>
</reference>
<dbReference type="OrthoDB" id="6434707at2759"/>
<dbReference type="InterPro" id="IPR005135">
    <property type="entry name" value="Endo/exonuclease/phosphatase"/>
</dbReference>
<dbReference type="InterPro" id="IPR052560">
    <property type="entry name" value="RdDP_mobile_element"/>
</dbReference>
<dbReference type="SUPFAM" id="SSF56219">
    <property type="entry name" value="DNase I-like"/>
    <property type="match status" value="1"/>
</dbReference>
<dbReference type="InterPro" id="IPR043502">
    <property type="entry name" value="DNA/RNA_pol_sf"/>
</dbReference>
<dbReference type="CDD" id="cd01650">
    <property type="entry name" value="RT_nLTR_like"/>
    <property type="match status" value="1"/>
</dbReference>
<dbReference type="Proteomes" id="UP000499080">
    <property type="component" value="Unassembled WGS sequence"/>
</dbReference>
<keyword evidence="2" id="KW-0808">Transferase</keyword>
<dbReference type="Pfam" id="PF14529">
    <property type="entry name" value="Exo_endo_phos_2"/>
    <property type="match status" value="1"/>
</dbReference>
<dbReference type="InterPro" id="IPR036691">
    <property type="entry name" value="Endo/exonu/phosph_ase_sf"/>
</dbReference>
<dbReference type="SUPFAM" id="SSF56672">
    <property type="entry name" value="DNA/RNA polymerases"/>
    <property type="match status" value="1"/>
</dbReference>
<comment type="caution">
    <text evidence="2">The sequence shown here is derived from an EMBL/GenBank/DDBJ whole genome shotgun (WGS) entry which is preliminary data.</text>
</comment>
<dbReference type="GO" id="GO:0003964">
    <property type="term" value="F:RNA-directed DNA polymerase activity"/>
    <property type="evidence" value="ECO:0007669"/>
    <property type="project" value="UniProtKB-KW"/>
</dbReference>
<sequence length="801" mass="92348">MYVEATVVVLNFKNMDKITLTSIYIPPMSDNALFTFDLENLIQISPHQIICGDFNAHHISWNCSSNTPRGNTLHSFATQVGLEILFPDSPTRYGFNSATTIDLAIVRDFLFPYDIKSLPEMSSDHNPVILTFYLRYTLPDSSGNTQILWKKLVNSLAHDFNCSILNINTPDALDKLTENFENFILNSVQKNTTKQKINKPNSNEKIGQLSNLRNLARKMYQTTRNPVYKTNMNRLNKQIKKLNYSIEQNSLNNKLINISTFDNSLWKFVKPFQKKHKSIPALCGLHKIALTDNDKANCLANSLETQFTLNELHHQETEMLVKNSVEGLRNTIPTRCTNKDLPLPSEIIRHIKKLKNNKAPGADNISNKIIKNFPPNITIILTFIIQRILLIGHFPTRWKTAVVIPILKPGKDPTLPASYRPISLLSSLSKIAEQVIMTRFNDHLNENNLLCPEQFGFRPNLSTTHQLVRVTEYITEGFTKKQKTGAVFLDIQKAFDRVWKDGLIHKLITLNTPQYLVKIFDSYLTNRSFRVRVKDELSEQKIIQAGVAQGSKVGPVLFSCYINDIPKQFNTLLCMYADDTAILAQNKNPNYIQLALNRHLATIEDWFHKWKIAINAGKTEAVMFCKNIKNLNFPQLKINNIQIPWSQECKYLGVILDRKLTWKPHFLYTKKKFRNAARKFYPLISRNSKMHRDNKMLIYTAYLRPILTYAAPVWGYAAKSNIKILESQQNMVIAQICHATWYMRATDVRKALNFPSFKEFIKKLAINFYKSFDNSDNEAIKCIHKYKPDIKIKRPRNILIS</sequence>
<dbReference type="Gene3D" id="3.60.10.10">
    <property type="entry name" value="Endonuclease/exonuclease/phosphatase"/>
    <property type="match status" value="1"/>
</dbReference>
<keyword evidence="2" id="KW-0548">Nucleotidyltransferase</keyword>
<accession>A0A4Y2W004</accession>
<dbReference type="PANTHER" id="PTHR36688:SF2">
    <property type="entry name" value="ENDONUCLEASE_EXONUCLEASE_PHOSPHATASE DOMAIN-CONTAINING PROTEIN"/>
    <property type="match status" value="1"/>
</dbReference>
<keyword evidence="3" id="KW-1185">Reference proteome</keyword>
<evidence type="ECO:0000259" key="1">
    <source>
        <dbReference type="PROSITE" id="PS50878"/>
    </source>
</evidence>
<feature type="domain" description="Reverse transcriptase" evidence="1">
    <location>
        <begin position="387"/>
        <end position="656"/>
    </location>
</feature>
<proteinExistence type="predicted"/>
<dbReference type="InterPro" id="IPR000477">
    <property type="entry name" value="RT_dom"/>
</dbReference>
<name>A0A4Y2W004_ARAVE</name>